<feature type="region of interest" description="Disordered" evidence="1">
    <location>
        <begin position="246"/>
        <end position="285"/>
    </location>
</feature>
<proteinExistence type="predicted"/>
<feature type="region of interest" description="Disordered" evidence="1">
    <location>
        <begin position="144"/>
        <end position="174"/>
    </location>
</feature>
<feature type="compositionally biased region" description="Low complexity" evidence="1">
    <location>
        <begin position="275"/>
        <end position="285"/>
    </location>
</feature>
<name>G3AHS2_SPAPN</name>
<feature type="compositionally biased region" description="Polar residues" evidence="1">
    <location>
        <begin position="160"/>
        <end position="174"/>
    </location>
</feature>
<sequence length="285" mass="32139">MEEQGTIEGHYQIRNELDQLQYHDQQRKSLIRLAVLRVHALLRHKHDIPVTKRKSGTPRKNDLEQLRAQLNEYELSINKLKQEHSTQLKLQQAKFDVLKEENSKLKSKLKSQPAQPVTRKFSGGRKPPSLFNITSNYTASPTFVNPAHITTPTRKDGRQNRSFTATHTGLSPTPLAQRSLSLNITKTNDSPSKFVDKFEKSVSPVSSPDFPHRTVNEVPKSATTSLPSSADRINKTFTDDEAYVSANSSVSSMSRESTAALEDNAPKKKKKKLQLWKSKTAKILS</sequence>
<reference evidence="2 3" key="1">
    <citation type="journal article" date="2011" name="Proc. Natl. Acad. Sci. U.S.A.">
        <title>Comparative genomics of xylose-fermenting fungi for enhanced biofuel production.</title>
        <authorList>
            <person name="Wohlbach D.J."/>
            <person name="Kuo A."/>
            <person name="Sato T.K."/>
            <person name="Potts K.M."/>
            <person name="Salamov A.A."/>
            <person name="LaButti K.M."/>
            <person name="Sun H."/>
            <person name="Clum A."/>
            <person name="Pangilinan J.L."/>
            <person name="Lindquist E.A."/>
            <person name="Lucas S."/>
            <person name="Lapidus A."/>
            <person name="Jin M."/>
            <person name="Gunawan C."/>
            <person name="Balan V."/>
            <person name="Dale B.E."/>
            <person name="Jeffries T.W."/>
            <person name="Zinkel R."/>
            <person name="Barry K.W."/>
            <person name="Grigoriev I.V."/>
            <person name="Gasch A.P."/>
        </authorList>
    </citation>
    <scope>NUCLEOTIDE SEQUENCE [LARGE SCALE GENOMIC DNA]</scope>
    <source>
        <strain evidence="3">NRRL Y-27907 / 11-Y1</strain>
    </source>
</reference>
<evidence type="ECO:0000313" key="3">
    <source>
        <dbReference type="Proteomes" id="UP000000709"/>
    </source>
</evidence>
<dbReference type="GeneID" id="18873014"/>
<feature type="non-terminal residue" evidence="2">
    <location>
        <position position="285"/>
    </location>
</feature>
<dbReference type="HOGENOM" id="CLU_978477_0_0_1"/>
<protein>
    <submittedName>
        <fullName evidence="2">Uncharacterized protein</fullName>
    </submittedName>
</protein>
<dbReference type="InParanoid" id="G3AHS2"/>
<evidence type="ECO:0000256" key="1">
    <source>
        <dbReference type="SAM" id="MobiDB-lite"/>
    </source>
</evidence>
<accession>G3AHS2</accession>
<feature type="region of interest" description="Disordered" evidence="1">
    <location>
        <begin position="106"/>
        <end position="128"/>
    </location>
</feature>
<dbReference type="eggNOG" id="ENOG502RM5B">
    <property type="taxonomic scope" value="Eukaryota"/>
</dbReference>
<feature type="compositionally biased region" description="Low complexity" evidence="1">
    <location>
        <begin position="246"/>
        <end position="260"/>
    </location>
</feature>
<organism evidence="3">
    <name type="scientific">Spathaspora passalidarum (strain NRRL Y-27907 / 11-Y1)</name>
    <dbReference type="NCBI Taxonomy" id="619300"/>
    <lineage>
        <taxon>Eukaryota</taxon>
        <taxon>Fungi</taxon>
        <taxon>Dikarya</taxon>
        <taxon>Ascomycota</taxon>
        <taxon>Saccharomycotina</taxon>
        <taxon>Pichiomycetes</taxon>
        <taxon>Debaryomycetaceae</taxon>
        <taxon>Spathaspora</taxon>
    </lineage>
</organism>
<evidence type="ECO:0000313" key="2">
    <source>
        <dbReference type="EMBL" id="EGW34236.1"/>
    </source>
</evidence>
<dbReference type="KEGG" id="spaa:SPAPADRAFT_59665"/>
<dbReference type="Proteomes" id="UP000000709">
    <property type="component" value="Unassembled WGS sequence"/>
</dbReference>
<dbReference type="RefSeq" id="XP_007373820.1">
    <property type="nucleotide sequence ID" value="XM_007373758.1"/>
</dbReference>
<dbReference type="OrthoDB" id="4089586at2759"/>
<dbReference type="AlphaFoldDB" id="G3AHS2"/>
<gene>
    <name evidence="2" type="ORF">SPAPADRAFT_59665</name>
</gene>
<keyword evidence="3" id="KW-1185">Reference proteome</keyword>
<dbReference type="EMBL" id="GL996500">
    <property type="protein sequence ID" value="EGW34236.1"/>
    <property type="molecule type" value="Genomic_DNA"/>
</dbReference>